<evidence type="ECO:0000256" key="1">
    <source>
        <dbReference type="ARBA" id="ARBA00004370"/>
    </source>
</evidence>
<dbReference type="GO" id="GO:0008236">
    <property type="term" value="F:serine-type peptidase activity"/>
    <property type="evidence" value="ECO:0007669"/>
    <property type="project" value="UniProtKB-KW"/>
</dbReference>
<dbReference type="GO" id="GO:0006465">
    <property type="term" value="P:signal peptide processing"/>
    <property type="evidence" value="ECO:0007669"/>
    <property type="project" value="InterPro"/>
</dbReference>
<dbReference type="CDD" id="cd07023">
    <property type="entry name" value="S49_Sppa_N_C"/>
    <property type="match status" value="1"/>
</dbReference>
<comment type="similarity">
    <text evidence="2">Belongs to the peptidase S49 family.</text>
</comment>
<name>A0A3B0USF9_9ZZZZ</name>
<dbReference type="Gene3D" id="3.90.226.10">
    <property type="entry name" value="2-enoyl-CoA Hydratase, Chain A, domain 1"/>
    <property type="match status" value="2"/>
</dbReference>
<keyword evidence="3 9" id="KW-0645">Protease</keyword>
<accession>A0A3B0USF9</accession>
<proteinExistence type="inferred from homology"/>
<dbReference type="CDD" id="cd07018">
    <property type="entry name" value="S49_SppA_67K_type"/>
    <property type="match status" value="1"/>
</dbReference>
<dbReference type="AlphaFoldDB" id="A0A3B0USF9"/>
<feature type="domain" description="Peptidase S49" evidence="8">
    <location>
        <begin position="142"/>
        <end position="287"/>
    </location>
</feature>
<evidence type="ECO:0000256" key="5">
    <source>
        <dbReference type="ARBA" id="ARBA00022825"/>
    </source>
</evidence>
<dbReference type="SUPFAM" id="SSF52096">
    <property type="entry name" value="ClpP/crotonase"/>
    <property type="match status" value="2"/>
</dbReference>
<keyword evidence="7" id="KW-0812">Transmembrane</keyword>
<feature type="transmembrane region" description="Helical" evidence="7">
    <location>
        <begin position="31"/>
        <end position="50"/>
    </location>
</feature>
<evidence type="ECO:0000256" key="6">
    <source>
        <dbReference type="ARBA" id="ARBA00023136"/>
    </source>
</evidence>
<dbReference type="InterPro" id="IPR004635">
    <property type="entry name" value="Pept_S49_SppA"/>
</dbReference>
<dbReference type="InterPro" id="IPR004634">
    <property type="entry name" value="Pept_S49_pIV"/>
</dbReference>
<dbReference type="NCBIfam" id="TIGR00705">
    <property type="entry name" value="SppA_67K"/>
    <property type="match status" value="1"/>
</dbReference>
<keyword evidence="4" id="KW-0378">Hydrolase</keyword>
<dbReference type="Pfam" id="PF01343">
    <property type="entry name" value="Peptidase_S49"/>
    <property type="match status" value="2"/>
</dbReference>
<reference evidence="9" key="1">
    <citation type="submission" date="2018-06" db="EMBL/GenBank/DDBJ databases">
        <authorList>
            <person name="Zhirakovskaya E."/>
        </authorList>
    </citation>
    <scope>NUCLEOTIDE SEQUENCE</scope>
</reference>
<keyword evidence="7" id="KW-1133">Transmembrane helix</keyword>
<evidence type="ECO:0000256" key="3">
    <source>
        <dbReference type="ARBA" id="ARBA00022670"/>
    </source>
</evidence>
<dbReference type="InterPro" id="IPR002142">
    <property type="entry name" value="Peptidase_S49"/>
</dbReference>
<evidence type="ECO:0000313" key="9">
    <source>
        <dbReference type="EMBL" id="VAW33838.1"/>
    </source>
</evidence>
<dbReference type="InterPro" id="IPR047217">
    <property type="entry name" value="S49_SppA_67K_type_N"/>
</dbReference>
<keyword evidence="5" id="KW-0720">Serine protease</keyword>
<evidence type="ECO:0000256" key="7">
    <source>
        <dbReference type="SAM" id="Phobius"/>
    </source>
</evidence>
<keyword evidence="6 7" id="KW-0472">Membrane</keyword>
<evidence type="ECO:0000256" key="4">
    <source>
        <dbReference type="ARBA" id="ARBA00022801"/>
    </source>
</evidence>
<dbReference type="Gene3D" id="6.20.330.10">
    <property type="match status" value="1"/>
</dbReference>
<organism evidence="9">
    <name type="scientific">hydrothermal vent metagenome</name>
    <dbReference type="NCBI Taxonomy" id="652676"/>
    <lineage>
        <taxon>unclassified sequences</taxon>
        <taxon>metagenomes</taxon>
        <taxon>ecological metagenomes</taxon>
    </lineage>
</organism>
<feature type="domain" description="Peptidase S49" evidence="8">
    <location>
        <begin position="398"/>
        <end position="547"/>
    </location>
</feature>
<dbReference type="PANTHER" id="PTHR33209:SF1">
    <property type="entry name" value="PEPTIDASE S49 DOMAIN-CONTAINING PROTEIN"/>
    <property type="match status" value="1"/>
</dbReference>
<gene>
    <name evidence="9" type="ORF">MNBD_GAMMA01-2089</name>
</gene>
<dbReference type="PIRSF" id="PIRSF001217">
    <property type="entry name" value="Protease_4_SppA"/>
    <property type="match status" value="1"/>
</dbReference>
<dbReference type="GO" id="GO:0016020">
    <property type="term" value="C:membrane"/>
    <property type="evidence" value="ECO:0007669"/>
    <property type="project" value="UniProtKB-SubCell"/>
</dbReference>
<evidence type="ECO:0000256" key="2">
    <source>
        <dbReference type="ARBA" id="ARBA00008683"/>
    </source>
</evidence>
<evidence type="ECO:0000259" key="8">
    <source>
        <dbReference type="Pfam" id="PF01343"/>
    </source>
</evidence>
<protein>
    <submittedName>
        <fullName evidence="9">Signal peptide peptidase SppA (Protease 4)</fullName>
    </submittedName>
</protein>
<dbReference type="InterPro" id="IPR029045">
    <property type="entry name" value="ClpP/crotonase-like_dom_sf"/>
</dbReference>
<comment type="subcellular location">
    <subcellularLocation>
        <location evidence="1">Membrane</location>
    </subcellularLocation>
</comment>
<dbReference type="EMBL" id="UOEW01000044">
    <property type="protein sequence ID" value="VAW33838.1"/>
    <property type="molecule type" value="Genomic_DNA"/>
</dbReference>
<dbReference type="NCBIfam" id="TIGR00706">
    <property type="entry name" value="SppA_dom"/>
    <property type="match status" value="1"/>
</dbReference>
<dbReference type="InterPro" id="IPR047272">
    <property type="entry name" value="S49_SppA_C"/>
</dbReference>
<sequence>MNTNTNIAVQKSPLSKVIWFIPNILIKLANFTRHFLLLIILLIIVLLFIANEPIKLKNNTALIIAPKGNVVNQYSGTPADKFIRQMQGIDAPETQMRDLLKTIKEATFDERISVLVLSPDFLWGIGLADLKELEKAIDDFREQSKKPVIAIAESMTQNQYYFANLADEIILDPQGFMFFQGYGSYRNYFKDGLDKLGVDVHLFRVGEYKSAAEPFIRNNMSDEAKDSALHYMNDLWDTYLTGIASRRNLSNEDVADIIEQQAELLRDASGNIAQMYKAAGLIDQVKNLHFKNKYLAGLSAVAENKKGFRHIELKDYLTVLEQEAPVEKTSKIAVIVAEGTILNGEQDAGSIGGITTSALLREARLDKAVKAVVLRVNSGGGSVFASEQIRREVDAIKIAGKPVVVSMGNVAASGGYWISMTADKIYASDATITGSIGIFGMFMTYPKTLGKVGVYTDGVGTSSWAGAFRPDKELNEGLAELIQANIDYGYQQFITAVAVARGLEVDMVNTIARGRVWTAKQAKEFGLIDEIGGLDDAIADAALKANIGQEYTVTWIEPELTEMQKFFMSSLAQVSNTLDIGIISDEQQILQQLLSPIAASLKLILNAPVGQINQFSHCFCEVEL</sequence>
<dbReference type="PANTHER" id="PTHR33209">
    <property type="entry name" value="PROTEASE 4"/>
    <property type="match status" value="1"/>
</dbReference>